<dbReference type="GO" id="GO:0022857">
    <property type="term" value="F:transmembrane transporter activity"/>
    <property type="evidence" value="ECO:0007669"/>
    <property type="project" value="TreeGrafter"/>
</dbReference>
<dbReference type="EMBL" id="RIAR02000001">
    <property type="protein sequence ID" value="NSL89662.1"/>
    <property type="molecule type" value="Genomic_DNA"/>
</dbReference>
<feature type="domain" description="MacB-like periplasmic core" evidence="7">
    <location>
        <begin position="443"/>
        <end position="642"/>
    </location>
</feature>
<keyword evidence="9" id="KW-1185">Reference proteome</keyword>
<protein>
    <submittedName>
        <fullName evidence="8">FtsX-like permease family protein</fullName>
    </submittedName>
</protein>
<keyword evidence="3" id="KW-0812">Transmembrane</keyword>
<dbReference type="Pfam" id="PF12704">
    <property type="entry name" value="MacB_PCD"/>
    <property type="match status" value="2"/>
</dbReference>
<evidence type="ECO:0000256" key="4">
    <source>
        <dbReference type="ARBA" id="ARBA00022989"/>
    </source>
</evidence>
<reference evidence="8" key="1">
    <citation type="submission" date="2020-05" db="EMBL/GenBank/DDBJ databases">
        <title>Chitinophaga laudate sp. nov., isolated from a tropical peat swamp.</title>
        <authorList>
            <person name="Goh C.B.S."/>
            <person name="Lee M.S."/>
            <person name="Parimannan S."/>
            <person name="Pasbakhsh P."/>
            <person name="Yule C.M."/>
            <person name="Rajandas H."/>
            <person name="Loke S."/>
            <person name="Croft L."/>
            <person name="Tan J.B.L."/>
        </authorList>
    </citation>
    <scope>NUCLEOTIDE SEQUENCE</scope>
    <source>
        <strain evidence="8">Mgbs1</strain>
    </source>
</reference>
<dbReference type="InterPro" id="IPR003838">
    <property type="entry name" value="ABC3_permease_C"/>
</dbReference>
<dbReference type="PANTHER" id="PTHR30572:SF18">
    <property type="entry name" value="ABC-TYPE MACROLIDE FAMILY EXPORT SYSTEM PERMEASE COMPONENT 2"/>
    <property type="match status" value="1"/>
</dbReference>
<comment type="subcellular location">
    <subcellularLocation>
        <location evidence="1">Cell membrane</location>
        <topology evidence="1">Multi-pass membrane protein</topology>
    </subcellularLocation>
</comment>
<comment type="caution">
    <text evidence="8">The sequence shown here is derived from an EMBL/GenBank/DDBJ whole genome shotgun (WGS) entry which is preliminary data.</text>
</comment>
<name>A0A3S1B2S9_9BACT</name>
<feature type="domain" description="ABC3 transporter permease C-terminal" evidence="6">
    <location>
        <begin position="298"/>
        <end position="415"/>
    </location>
</feature>
<dbReference type="OrthoDB" id="5933722at2"/>
<evidence type="ECO:0000256" key="2">
    <source>
        <dbReference type="ARBA" id="ARBA00022475"/>
    </source>
</evidence>
<organism evidence="8 9">
    <name type="scientific">Chitinophaga solisilvae</name>
    <dbReference type="NCBI Taxonomy" id="1233460"/>
    <lineage>
        <taxon>Bacteria</taxon>
        <taxon>Pseudomonadati</taxon>
        <taxon>Bacteroidota</taxon>
        <taxon>Chitinophagia</taxon>
        <taxon>Chitinophagales</taxon>
        <taxon>Chitinophagaceae</taxon>
        <taxon>Chitinophaga</taxon>
    </lineage>
</organism>
<evidence type="ECO:0000256" key="3">
    <source>
        <dbReference type="ARBA" id="ARBA00022692"/>
    </source>
</evidence>
<dbReference type="Proteomes" id="UP000281028">
    <property type="component" value="Unassembled WGS sequence"/>
</dbReference>
<feature type="domain" description="MacB-like periplasmic core" evidence="7">
    <location>
        <begin position="21"/>
        <end position="237"/>
    </location>
</feature>
<gene>
    <name evidence="8" type="ORF">ECE50_022665</name>
</gene>
<proteinExistence type="predicted"/>
<evidence type="ECO:0000313" key="9">
    <source>
        <dbReference type="Proteomes" id="UP000281028"/>
    </source>
</evidence>
<evidence type="ECO:0000259" key="6">
    <source>
        <dbReference type="Pfam" id="PF02687"/>
    </source>
</evidence>
<feature type="domain" description="ABC3 transporter permease C-terminal" evidence="6">
    <location>
        <begin position="684"/>
        <end position="793"/>
    </location>
</feature>
<dbReference type="GO" id="GO:0005886">
    <property type="term" value="C:plasma membrane"/>
    <property type="evidence" value="ECO:0007669"/>
    <property type="project" value="UniProtKB-SubCell"/>
</dbReference>
<accession>A0A3S1B2S9</accession>
<dbReference type="PANTHER" id="PTHR30572">
    <property type="entry name" value="MEMBRANE COMPONENT OF TRANSPORTER-RELATED"/>
    <property type="match status" value="1"/>
</dbReference>
<sequence>MLKSYLKIAWRNLLKQKVFAFVNVIGMSVAITAALLLTMTAYREWTFDSFQENKEHVYQIYREDYLAKGTAIGGSMAEPLADVIRKEVPGVKYATRIAGMEMPVRYGGKNIYFDVEMVDADYLKMFSFPVLKGNAAEALKQLNNIVVSENAAKKLFKEEDPIGKTIEVNIANKWHPFMVSAVVKDAPDNSSVFFDVLTRFENTDDYQDIRNRWDMGNYPLLAQVDPAVSQTALEKSMIPVSRKYYAEVLEDLKKEGAVKDKDGQMLRLKTIPLKDFHLNPFSNFNNGLNPFYPWLMLILAIMIIAIACINFINLSIARSLTRGSEIGLRKALGAMDRQLMIQFWSEAFLLCLVSLILGVILTVCLLPVYNASFNHQLSLGLFSNIRLLASLTAGFFLVTLMAGGYPAWRVARSNIVEVLKGKLKLSKGNNVRNGLIIVQFIVAAVLISCTAITWQQLKFVQAAPLGYNVTQVISIPVENAPQQALTAMRNKMKELPEVESMTAGMLNLGMGKDGNMGRWKRGFTYKDRNVKTQCLIVDYDYVKTLDLKVLEGRDFSREFGTDSTGVVINEQMARQLGEKDPVGAQLNLDEHNKFHVIGVVKDYHFESLRKKVDALMMMIKSPENLSYIFVKVNTPNATASLKKIEGIWQGLNPLARNNASFLDENANRMYKQEQRFSKIFLSGALLAILISCMGLFAIAVLVMTQRQKEIGVRKVLGASVSNIVVLLSKDFMKLVVVAVLLATPLSWYLMQQWLNGFEFHVSIHWWMFVAVGLLAITIAFITTSLQSIRAALANPVDSLKRD</sequence>
<dbReference type="AlphaFoldDB" id="A0A3S1B2S9"/>
<dbReference type="Pfam" id="PF02687">
    <property type="entry name" value="FtsX"/>
    <property type="match status" value="2"/>
</dbReference>
<evidence type="ECO:0000313" key="8">
    <source>
        <dbReference type="EMBL" id="NSL89662.1"/>
    </source>
</evidence>
<keyword evidence="2" id="KW-1003">Cell membrane</keyword>
<evidence type="ECO:0000256" key="5">
    <source>
        <dbReference type="ARBA" id="ARBA00023136"/>
    </source>
</evidence>
<dbReference type="InterPro" id="IPR025857">
    <property type="entry name" value="MacB_PCD"/>
</dbReference>
<keyword evidence="4" id="KW-1133">Transmembrane helix</keyword>
<evidence type="ECO:0000259" key="7">
    <source>
        <dbReference type="Pfam" id="PF12704"/>
    </source>
</evidence>
<keyword evidence="5" id="KW-0472">Membrane</keyword>
<evidence type="ECO:0000256" key="1">
    <source>
        <dbReference type="ARBA" id="ARBA00004651"/>
    </source>
</evidence>
<dbReference type="InterPro" id="IPR050250">
    <property type="entry name" value="Macrolide_Exporter_MacB"/>
</dbReference>